<dbReference type="KEGG" id="tra:Trad_2505"/>
<proteinExistence type="predicted"/>
<keyword evidence="1" id="KW-0472">Membrane</keyword>
<dbReference type="AlphaFoldDB" id="D7CTR6"/>
<dbReference type="RefSeq" id="WP_013178974.1">
    <property type="nucleotide sequence ID" value="NC_014221.1"/>
</dbReference>
<dbReference type="PIRSF" id="PIRSF015000">
    <property type="entry name" value="UCP01500"/>
    <property type="match status" value="1"/>
</dbReference>
<reference evidence="2 3" key="2">
    <citation type="journal article" date="2011" name="Stand. Genomic Sci.">
        <title>Complete genome sequence of Truepera radiovictrix type strain (RQ-24).</title>
        <authorList>
            <person name="Ivanova N."/>
            <person name="Rohde C."/>
            <person name="Munk C."/>
            <person name="Nolan M."/>
            <person name="Lucas S."/>
            <person name="Del Rio T.G."/>
            <person name="Tice H."/>
            <person name="Deshpande S."/>
            <person name="Cheng J.F."/>
            <person name="Tapia R."/>
            <person name="Han C."/>
            <person name="Goodwin L."/>
            <person name="Pitluck S."/>
            <person name="Liolios K."/>
            <person name="Mavromatis K."/>
            <person name="Mikhailova N."/>
            <person name="Pati A."/>
            <person name="Chen A."/>
            <person name="Palaniappan K."/>
            <person name="Land M."/>
            <person name="Hauser L."/>
            <person name="Chang Y.J."/>
            <person name="Jeffries C.D."/>
            <person name="Brambilla E."/>
            <person name="Rohde M."/>
            <person name="Goker M."/>
            <person name="Tindall B.J."/>
            <person name="Woyke T."/>
            <person name="Bristow J."/>
            <person name="Eisen J.A."/>
            <person name="Markowitz V."/>
            <person name="Hugenholtz P."/>
            <person name="Kyrpides N.C."/>
            <person name="Klenk H.P."/>
            <person name="Lapidus A."/>
        </authorList>
    </citation>
    <scope>NUCLEOTIDE SEQUENCE [LARGE SCALE GENOMIC DNA]</scope>
    <source>
        <strain evidence="3">DSM 17093 / CIP 108686 / LMG 22925 / RQ-24</strain>
    </source>
</reference>
<dbReference type="Proteomes" id="UP000000379">
    <property type="component" value="Chromosome"/>
</dbReference>
<accession>D7CTR6</accession>
<dbReference type="Pfam" id="PF10028">
    <property type="entry name" value="DUF2270"/>
    <property type="match status" value="1"/>
</dbReference>
<feature type="transmembrane region" description="Helical" evidence="1">
    <location>
        <begin position="143"/>
        <end position="165"/>
    </location>
</feature>
<evidence type="ECO:0000313" key="3">
    <source>
        <dbReference type="Proteomes" id="UP000000379"/>
    </source>
</evidence>
<dbReference type="OrthoDB" id="9815569at2"/>
<evidence type="ECO:0000256" key="1">
    <source>
        <dbReference type="SAM" id="Phobius"/>
    </source>
</evidence>
<evidence type="ECO:0000313" key="2">
    <source>
        <dbReference type="EMBL" id="ADI15613.1"/>
    </source>
</evidence>
<keyword evidence="3" id="KW-1185">Reference proteome</keyword>
<reference evidence="3" key="1">
    <citation type="submission" date="2010-05" db="EMBL/GenBank/DDBJ databases">
        <title>The complete genome of Truepera radiovictris DSM 17093.</title>
        <authorList>
            <consortium name="US DOE Joint Genome Institute (JGI-PGF)"/>
            <person name="Lucas S."/>
            <person name="Copeland A."/>
            <person name="Lapidus A."/>
            <person name="Glavina del Rio T."/>
            <person name="Dalin E."/>
            <person name="Tice H."/>
            <person name="Bruce D."/>
            <person name="Goodwin L."/>
            <person name="Pitluck S."/>
            <person name="Kyrpides N."/>
            <person name="Mavromatis K."/>
            <person name="Ovchinnikova G."/>
            <person name="Munk A.C."/>
            <person name="Detter J.C."/>
            <person name="Han C."/>
            <person name="Tapia R."/>
            <person name="Land M."/>
            <person name="Hauser L."/>
            <person name="Markowitz V."/>
            <person name="Cheng J.-F."/>
            <person name="Hugenholtz P."/>
            <person name="Woyke T."/>
            <person name="Wu D."/>
            <person name="Tindall B."/>
            <person name="Pomrenke H.G."/>
            <person name="Brambilla E."/>
            <person name="Klenk H.-P."/>
            <person name="Eisen J.A."/>
        </authorList>
    </citation>
    <scope>NUCLEOTIDE SEQUENCE [LARGE SCALE GENOMIC DNA]</scope>
    <source>
        <strain evidence="3">DSM 17093 / CIP 108686 / LMG 22925 / RQ-24</strain>
    </source>
</reference>
<dbReference type="InterPro" id="IPR014470">
    <property type="entry name" value="UCP01500"/>
</dbReference>
<feature type="transmembrane region" description="Helical" evidence="1">
    <location>
        <begin position="59"/>
        <end position="78"/>
    </location>
</feature>
<evidence type="ECO:0008006" key="4">
    <source>
        <dbReference type="Google" id="ProtNLM"/>
    </source>
</evidence>
<name>D7CTR6_TRURR</name>
<keyword evidence="1" id="KW-0812">Transmembrane</keyword>
<sequence>MTPTKPPNLRDTNTVNSLIHLYRGELGRMALYRVRLDTTTNWAIVTNAGIVTFVLGNGALSHAALLFAMLLTLFFLTLEARRFRVYEVSHQRVRLFERGFFAEQLGATWVTDWPTRLLQSLEEPQPPISWASALGWRLRRNYLWLYAALVAAWVGKLAITSGEAVTGALQPLLAAARVGPLPGGAVWAAVGAFYVGLVLLALFGSQTYPLEAD</sequence>
<gene>
    <name evidence="2" type="ordered locus">Trad_2505</name>
</gene>
<protein>
    <recommendedName>
        <fullName evidence="4">DUF2270 domain-containing protein</fullName>
    </recommendedName>
</protein>
<dbReference type="eggNOG" id="COG5530">
    <property type="taxonomic scope" value="Bacteria"/>
</dbReference>
<dbReference type="EMBL" id="CP002049">
    <property type="protein sequence ID" value="ADI15613.1"/>
    <property type="molecule type" value="Genomic_DNA"/>
</dbReference>
<keyword evidence="1" id="KW-1133">Transmembrane helix</keyword>
<dbReference type="HOGENOM" id="CLU_089301_0_0_0"/>
<feature type="transmembrane region" description="Helical" evidence="1">
    <location>
        <begin position="185"/>
        <end position="203"/>
    </location>
</feature>
<organism evidence="2 3">
    <name type="scientific">Truepera radiovictrix (strain DSM 17093 / CIP 108686 / LMG 22925 / RQ-24)</name>
    <dbReference type="NCBI Taxonomy" id="649638"/>
    <lineage>
        <taxon>Bacteria</taxon>
        <taxon>Thermotogati</taxon>
        <taxon>Deinococcota</taxon>
        <taxon>Deinococci</taxon>
        <taxon>Trueperales</taxon>
        <taxon>Trueperaceae</taxon>
        <taxon>Truepera</taxon>
    </lineage>
</organism>